<name>A0A375IHN4_9BURK</name>
<accession>A0A375IHN4</accession>
<evidence type="ECO:0000256" key="1">
    <source>
        <dbReference type="ARBA" id="ARBA00022448"/>
    </source>
</evidence>
<dbReference type="GO" id="GO:0030288">
    <property type="term" value="C:outer membrane-bounded periplasmic space"/>
    <property type="evidence" value="ECO:0007669"/>
    <property type="project" value="TreeGrafter"/>
</dbReference>
<evidence type="ECO:0000256" key="4">
    <source>
        <dbReference type="HAMAP-Rule" id="MF_01914"/>
    </source>
</evidence>
<dbReference type="PANTHER" id="PTHR36504:SF1">
    <property type="entry name" value="LIPOPOLYSACCHARIDE EXPORT SYSTEM PROTEIN LPTA"/>
    <property type="match status" value="1"/>
</dbReference>
<organism evidence="7 8">
    <name type="scientific">Cupriavidus taiwanensis</name>
    <dbReference type="NCBI Taxonomy" id="164546"/>
    <lineage>
        <taxon>Bacteria</taxon>
        <taxon>Pseudomonadati</taxon>
        <taxon>Pseudomonadota</taxon>
        <taxon>Betaproteobacteria</taxon>
        <taxon>Burkholderiales</taxon>
        <taxon>Burkholderiaceae</taxon>
        <taxon>Cupriavidus</taxon>
    </lineage>
</organism>
<dbReference type="HAMAP" id="MF_01914">
    <property type="entry name" value="LPS_assembly_LptA"/>
    <property type="match status" value="1"/>
</dbReference>
<keyword evidence="2" id="KW-0732">Signal</keyword>
<feature type="domain" description="Organic solvent tolerance-like N-terminal" evidence="6">
    <location>
        <begin position="90"/>
        <end position="206"/>
    </location>
</feature>
<feature type="compositionally biased region" description="Low complexity" evidence="5">
    <location>
        <begin position="9"/>
        <end position="21"/>
    </location>
</feature>
<reference evidence="7 8" key="1">
    <citation type="submission" date="2018-01" db="EMBL/GenBank/DDBJ databases">
        <authorList>
            <person name="Gaut B.S."/>
            <person name="Morton B.R."/>
            <person name="Clegg M.T."/>
            <person name="Duvall M.R."/>
        </authorList>
    </citation>
    <scope>NUCLEOTIDE SEQUENCE [LARGE SCALE GENOMIC DNA]</scope>
    <source>
        <strain evidence="7">Cupriavidus taiwanensis LMG 19425</strain>
    </source>
</reference>
<dbReference type="AlphaFoldDB" id="A0A375IHN4"/>
<feature type="compositionally biased region" description="Polar residues" evidence="5">
    <location>
        <begin position="28"/>
        <end position="46"/>
    </location>
</feature>
<dbReference type="Proteomes" id="UP000255505">
    <property type="component" value="Chromosome I"/>
</dbReference>
<gene>
    <name evidence="4" type="primary">lptA</name>
    <name evidence="7" type="ORF">CT19425_110117</name>
</gene>
<comment type="function">
    <text evidence="4">Involved in the assembly of lipopolysaccharide (LPS). Required for the translocation of LPS from the inner membrane to the outer membrane.</text>
</comment>
<keyword evidence="1 4" id="KW-0813">Transport</keyword>
<dbReference type="PANTHER" id="PTHR36504">
    <property type="entry name" value="LIPOPOLYSACCHARIDE EXPORT SYSTEM PROTEIN LPTA"/>
    <property type="match status" value="1"/>
</dbReference>
<evidence type="ECO:0000256" key="3">
    <source>
        <dbReference type="ARBA" id="ARBA00022764"/>
    </source>
</evidence>
<protein>
    <recommendedName>
        <fullName evidence="4">Lipopolysaccharide export system protein LptA</fullName>
    </recommendedName>
</protein>
<dbReference type="GO" id="GO:0001530">
    <property type="term" value="F:lipopolysaccharide binding"/>
    <property type="evidence" value="ECO:0007669"/>
    <property type="project" value="InterPro"/>
</dbReference>
<keyword evidence="3 4" id="KW-0574">Periplasm</keyword>
<sequence>MRQGPDSRSGAAAHASPAGTALQRAPKSAQTAPSRIQTSSSNPANMTASLTTSSRRRTAPALLALALAFGLLAQPALAERADRDKPMVLEADNASYDDVKQIYTLSGNVVLTKGTMILKSDAAELRTDPEGYQFAVATAKPGKQAYIRQKREGVDEYIDGWGDRIEYDGKQEFSKLIGNARMARLQGAKLVDEIRGAVLTYDSRKELYTAAGGGSGDAAAANPSGRVRAVLSPRQDQKSGTAGGSPLDLKSAPAPANKP</sequence>
<dbReference type="InterPro" id="IPR052037">
    <property type="entry name" value="LPS_export_LptA"/>
</dbReference>
<dbReference type="GO" id="GO:0009279">
    <property type="term" value="C:cell outer membrane"/>
    <property type="evidence" value="ECO:0007669"/>
    <property type="project" value="TreeGrafter"/>
</dbReference>
<feature type="region of interest" description="Disordered" evidence="5">
    <location>
        <begin position="230"/>
        <end position="259"/>
    </location>
</feature>
<dbReference type="NCBIfam" id="TIGR03002">
    <property type="entry name" value="outer_YhbN_LptA"/>
    <property type="match status" value="1"/>
</dbReference>
<comment type="subcellular location">
    <subcellularLocation>
        <location evidence="4">Periplasm</location>
    </subcellularLocation>
</comment>
<dbReference type="GO" id="GO:0043165">
    <property type="term" value="P:Gram-negative-bacterium-type cell outer membrane assembly"/>
    <property type="evidence" value="ECO:0007669"/>
    <property type="project" value="UniProtKB-UniRule"/>
</dbReference>
<evidence type="ECO:0000256" key="5">
    <source>
        <dbReference type="SAM" id="MobiDB-lite"/>
    </source>
</evidence>
<comment type="similarity">
    <text evidence="4">Belongs to the LptA family.</text>
</comment>
<evidence type="ECO:0000313" key="8">
    <source>
        <dbReference type="Proteomes" id="UP000255505"/>
    </source>
</evidence>
<dbReference type="InterPro" id="IPR014340">
    <property type="entry name" value="LptA"/>
</dbReference>
<evidence type="ECO:0000256" key="2">
    <source>
        <dbReference type="ARBA" id="ARBA00022729"/>
    </source>
</evidence>
<proteinExistence type="inferred from homology"/>
<dbReference type="GO" id="GO:0017089">
    <property type="term" value="F:glycolipid transfer activity"/>
    <property type="evidence" value="ECO:0007669"/>
    <property type="project" value="TreeGrafter"/>
</dbReference>
<feature type="region of interest" description="Disordered" evidence="5">
    <location>
        <begin position="1"/>
        <end position="53"/>
    </location>
</feature>
<evidence type="ECO:0000259" key="6">
    <source>
        <dbReference type="Pfam" id="PF03968"/>
    </source>
</evidence>
<dbReference type="InterPro" id="IPR005653">
    <property type="entry name" value="OstA-like_N"/>
</dbReference>
<dbReference type="Gene3D" id="2.60.450.10">
    <property type="entry name" value="Lipopolysaccharide (LPS) transport protein A like domain"/>
    <property type="match status" value="1"/>
</dbReference>
<dbReference type="EMBL" id="LT991976">
    <property type="protein sequence ID" value="SPK73580.1"/>
    <property type="molecule type" value="Genomic_DNA"/>
</dbReference>
<evidence type="ECO:0000313" key="7">
    <source>
        <dbReference type="EMBL" id="SPK73580.1"/>
    </source>
</evidence>
<dbReference type="Pfam" id="PF03968">
    <property type="entry name" value="LptD_N"/>
    <property type="match status" value="1"/>
</dbReference>
<dbReference type="GO" id="GO:0015920">
    <property type="term" value="P:lipopolysaccharide transport"/>
    <property type="evidence" value="ECO:0007669"/>
    <property type="project" value="UniProtKB-UniRule"/>
</dbReference>
<comment type="subunit">
    <text evidence="4">Component of the lipopolysaccharide transport and assembly complex.</text>
</comment>